<protein>
    <submittedName>
        <fullName evidence="10">Cytochrome P450</fullName>
    </submittedName>
</protein>
<dbReference type="GO" id="GO:0016705">
    <property type="term" value="F:oxidoreductase activity, acting on paired donors, with incorporation or reduction of molecular oxygen"/>
    <property type="evidence" value="ECO:0007669"/>
    <property type="project" value="InterPro"/>
</dbReference>
<evidence type="ECO:0000313" key="11">
    <source>
        <dbReference type="Proteomes" id="UP000824998"/>
    </source>
</evidence>
<organism evidence="10 11">
    <name type="scientific">Amylocarpus encephaloides</name>
    <dbReference type="NCBI Taxonomy" id="45428"/>
    <lineage>
        <taxon>Eukaryota</taxon>
        <taxon>Fungi</taxon>
        <taxon>Dikarya</taxon>
        <taxon>Ascomycota</taxon>
        <taxon>Pezizomycotina</taxon>
        <taxon>Leotiomycetes</taxon>
        <taxon>Helotiales</taxon>
        <taxon>Helotiales incertae sedis</taxon>
        <taxon>Amylocarpus</taxon>
    </lineage>
</organism>
<keyword evidence="4 8" id="KW-0560">Oxidoreductase</keyword>
<dbReference type="PANTHER" id="PTHR46206">
    <property type="entry name" value="CYTOCHROME P450"/>
    <property type="match status" value="1"/>
</dbReference>
<comment type="similarity">
    <text evidence="2 8">Belongs to the cytochrome P450 family.</text>
</comment>
<feature type="transmembrane region" description="Helical" evidence="9">
    <location>
        <begin position="21"/>
        <end position="41"/>
    </location>
</feature>
<dbReference type="CDD" id="cd11041">
    <property type="entry name" value="CYP503A1-like"/>
    <property type="match status" value="1"/>
</dbReference>
<keyword evidence="3 7" id="KW-0479">Metal-binding</keyword>
<dbReference type="Proteomes" id="UP000824998">
    <property type="component" value="Unassembled WGS sequence"/>
</dbReference>
<keyword evidence="9" id="KW-1133">Transmembrane helix</keyword>
<dbReference type="Gene3D" id="1.10.630.10">
    <property type="entry name" value="Cytochrome P450"/>
    <property type="match status" value="1"/>
</dbReference>
<dbReference type="PRINTS" id="PR00465">
    <property type="entry name" value="EP450IV"/>
</dbReference>
<dbReference type="GO" id="GO:0005506">
    <property type="term" value="F:iron ion binding"/>
    <property type="evidence" value="ECO:0007669"/>
    <property type="project" value="InterPro"/>
</dbReference>
<dbReference type="PANTHER" id="PTHR46206:SF6">
    <property type="entry name" value="CYTOCHROME P450 MONOOXYGENASE AN1598-RELATED"/>
    <property type="match status" value="1"/>
</dbReference>
<keyword evidence="9" id="KW-0812">Transmembrane</keyword>
<evidence type="ECO:0000256" key="9">
    <source>
        <dbReference type="SAM" id="Phobius"/>
    </source>
</evidence>
<dbReference type="EMBL" id="MU251395">
    <property type="protein sequence ID" value="KAG9236989.1"/>
    <property type="molecule type" value="Genomic_DNA"/>
</dbReference>
<dbReference type="Pfam" id="PF00067">
    <property type="entry name" value="p450"/>
    <property type="match status" value="1"/>
</dbReference>
<dbReference type="InterPro" id="IPR002403">
    <property type="entry name" value="Cyt_P450_E_grp-IV"/>
</dbReference>
<dbReference type="OrthoDB" id="1844152at2759"/>
<dbReference type="InterPro" id="IPR036396">
    <property type="entry name" value="Cyt_P450_sf"/>
</dbReference>
<evidence type="ECO:0000256" key="2">
    <source>
        <dbReference type="ARBA" id="ARBA00010617"/>
    </source>
</evidence>
<name>A0A9P7YNB4_9HELO</name>
<comment type="caution">
    <text evidence="10">The sequence shown here is derived from an EMBL/GenBank/DDBJ whole genome shotgun (WGS) entry which is preliminary data.</text>
</comment>
<evidence type="ECO:0000256" key="6">
    <source>
        <dbReference type="ARBA" id="ARBA00023033"/>
    </source>
</evidence>
<evidence type="ECO:0000256" key="3">
    <source>
        <dbReference type="ARBA" id="ARBA00022723"/>
    </source>
</evidence>
<dbReference type="InterPro" id="IPR001128">
    <property type="entry name" value="Cyt_P450"/>
</dbReference>
<evidence type="ECO:0000256" key="4">
    <source>
        <dbReference type="ARBA" id="ARBA00023002"/>
    </source>
</evidence>
<keyword evidence="11" id="KW-1185">Reference proteome</keyword>
<proteinExistence type="inferred from homology"/>
<evidence type="ECO:0000256" key="5">
    <source>
        <dbReference type="ARBA" id="ARBA00023004"/>
    </source>
</evidence>
<evidence type="ECO:0000256" key="8">
    <source>
        <dbReference type="RuleBase" id="RU000461"/>
    </source>
</evidence>
<evidence type="ECO:0000313" key="10">
    <source>
        <dbReference type="EMBL" id="KAG9236989.1"/>
    </source>
</evidence>
<feature type="binding site" description="axial binding residue" evidence="7">
    <location>
        <position position="470"/>
    </location>
    <ligand>
        <name>heme</name>
        <dbReference type="ChEBI" id="CHEBI:30413"/>
    </ligand>
    <ligandPart>
        <name>Fe</name>
        <dbReference type="ChEBI" id="CHEBI:18248"/>
    </ligandPart>
</feature>
<keyword evidence="6 8" id="KW-0503">Monooxygenase</keyword>
<dbReference type="SUPFAM" id="SSF48264">
    <property type="entry name" value="Cytochrome P450"/>
    <property type="match status" value="1"/>
</dbReference>
<comment type="cofactor">
    <cofactor evidence="1 7">
        <name>heme</name>
        <dbReference type="ChEBI" id="CHEBI:30413"/>
    </cofactor>
</comment>
<keyword evidence="9" id="KW-0472">Membrane</keyword>
<keyword evidence="7 8" id="KW-0349">Heme</keyword>
<keyword evidence="5 7" id="KW-0408">Iron</keyword>
<dbReference type="GO" id="GO:0020037">
    <property type="term" value="F:heme binding"/>
    <property type="evidence" value="ECO:0007669"/>
    <property type="project" value="InterPro"/>
</dbReference>
<reference evidence="10" key="1">
    <citation type="journal article" date="2021" name="IMA Fungus">
        <title>Genomic characterization of three marine fungi, including Emericellopsis atlantica sp. nov. with signatures of a generalist lifestyle and marine biomass degradation.</title>
        <authorList>
            <person name="Hagestad O.C."/>
            <person name="Hou L."/>
            <person name="Andersen J.H."/>
            <person name="Hansen E.H."/>
            <person name="Altermark B."/>
            <person name="Li C."/>
            <person name="Kuhnert E."/>
            <person name="Cox R.J."/>
            <person name="Crous P.W."/>
            <person name="Spatafora J.W."/>
            <person name="Lail K."/>
            <person name="Amirebrahimi M."/>
            <person name="Lipzen A."/>
            <person name="Pangilinan J."/>
            <person name="Andreopoulos W."/>
            <person name="Hayes R.D."/>
            <person name="Ng V."/>
            <person name="Grigoriev I.V."/>
            <person name="Jackson S.A."/>
            <person name="Sutton T.D.S."/>
            <person name="Dobson A.D.W."/>
            <person name="Rama T."/>
        </authorList>
    </citation>
    <scope>NUCLEOTIDE SEQUENCE</scope>
    <source>
        <strain evidence="10">TRa018bII</strain>
    </source>
</reference>
<accession>A0A9P7YNB4</accession>
<dbReference type="GO" id="GO:0004497">
    <property type="term" value="F:monooxygenase activity"/>
    <property type="evidence" value="ECO:0007669"/>
    <property type="project" value="UniProtKB-KW"/>
</dbReference>
<dbReference type="PROSITE" id="PS00086">
    <property type="entry name" value="CYTOCHROME_P450"/>
    <property type="match status" value="1"/>
</dbReference>
<gene>
    <name evidence="10" type="ORF">BJ875DRAFT_533196</name>
</gene>
<sequence length="536" mass="60825">MYSMFILSFEWLQLQMHGKSSLLSLSFAVVLVTIIAVRHVFSGSKKLPFPIVGSINYHEMKKDSIEGALKYPNEPFILPSSPPVVILPECVFDEVRNLPESIASFMQVVKTDFNYRHTSLGQERPEVIAAVKEDLTKNIDSVVGCLQDEVKYGFEKEIGPCSEWTPVPLYRAMIRTVALMSSRVFVGLPLSREEEWLQATINFTTYAVAASDVVRGWNIFLRPFVAPFLGEIRRVKRYKDRGGELLAPFLRQKLEEIQNGKLLVPFEQERFSFIGWILKHTKENERRNSSVMGLNQMTLSLVAIHTTSMAITHAIFDLASRPEYIQPLRDEITEVIKQDGHGVTDATKRLKRLSIPKLKKLDSFIRESQRMSTSGLFIGARVAMQPIHLSTGHTIPTGTKFAVNSWAIHHLPSSQTFSPAYNPPRTYKPPNEFDGYRFYKLRQMPGKENKHQYTSTAPNSLTFGHGSHTCPGRHFAGYELKVILIELLMEYDVRCKGDIDGKGGEDMRPPDILSQAAIYPNPFAELKFKKRTAEVI</sequence>
<evidence type="ECO:0000256" key="7">
    <source>
        <dbReference type="PIRSR" id="PIRSR602403-1"/>
    </source>
</evidence>
<evidence type="ECO:0000256" key="1">
    <source>
        <dbReference type="ARBA" id="ARBA00001971"/>
    </source>
</evidence>
<dbReference type="AlphaFoldDB" id="A0A9P7YNB4"/>
<dbReference type="InterPro" id="IPR017972">
    <property type="entry name" value="Cyt_P450_CS"/>
</dbReference>